<comment type="similarity">
    <text evidence="1">Belongs to the UPF0303 family.</text>
</comment>
<sequence length="169" mass="18250">MAIENDLSLILEQERVLQFDRFDLGSAWELGSRLRDMAVSGGHSVAIDIQMNGMPAFYAALPGSVPDNAQWIRRKRNVAMRFGHPSYAIGLGLALENRTLSDKYGVDPADYAAHGGSFPIVVRGVGSIGTVTVSGLPQREDHKMVVQAIADMMGLDGRSIDLDIAPVVV</sequence>
<dbReference type="PANTHER" id="PTHR28255:SF1">
    <property type="entry name" value="UPF0303 PROTEIN YBR137W"/>
    <property type="match status" value="1"/>
</dbReference>
<dbReference type="RefSeq" id="WP_153354750.1">
    <property type="nucleotide sequence ID" value="NZ_JAYKOO010000001.1"/>
</dbReference>
<accession>A0A6A8A9B4</accession>
<dbReference type="SUPFAM" id="SSF143744">
    <property type="entry name" value="GlcG-like"/>
    <property type="match status" value="1"/>
</dbReference>
<evidence type="ECO:0000313" key="2">
    <source>
        <dbReference type="EMBL" id="MQY47284.1"/>
    </source>
</evidence>
<dbReference type="InterPro" id="IPR038084">
    <property type="entry name" value="PduO/GlcC-like_sf"/>
</dbReference>
<proteinExistence type="inferred from homology"/>
<comment type="caution">
    <text evidence="2">The sequence shown here is derived from an EMBL/GenBank/DDBJ whole genome shotgun (WGS) entry which is preliminary data.</text>
</comment>
<evidence type="ECO:0000313" key="3">
    <source>
        <dbReference type="Proteomes" id="UP000435138"/>
    </source>
</evidence>
<dbReference type="HAMAP" id="MF_00761">
    <property type="entry name" value="UPF0303"/>
    <property type="match status" value="1"/>
</dbReference>
<dbReference type="Gene3D" id="3.30.450.150">
    <property type="entry name" value="Haem-degrading domain"/>
    <property type="match status" value="1"/>
</dbReference>
<name>A0A6A8A9B4_9HYPH</name>
<dbReference type="Proteomes" id="UP000435138">
    <property type="component" value="Unassembled WGS sequence"/>
</dbReference>
<dbReference type="PANTHER" id="PTHR28255">
    <property type="match status" value="1"/>
</dbReference>
<dbReference type="InterPro" id="IPR010371">
    <property type="entry name" value="YBR137W-like"/>
</dbReference>
<dbReference type="NCBIfam" id="NF002696">
    <property type="entry name" value="PRK02487.1-5"/>
    <property type="match status" value="1"/>
</dbReference>
<reference evidence="2 3" key="1">
    <citation type="submission" date="2019-11" db="EMBL/GenBank/DDBJ databases">
        <title>Genome analysis of Rhizobacterium cereale a novel genus and species isolated from maize roots in North Spain.</title>
        <authorList>
            <person name="Menendez E."/>
            <person name="Flores-Felix J.D."/>
            <person name="Ramirez-Bahena M.-H."/>
            <person name="Igual J.M."/>
            <person name="Garcia-Fraile P."/>
            <person name="Peix A."/>
            <person name="Velazquez E."/>
        </authorList>
    </citation>
    <scope>NUCLEOTIDE SEQUENCE [LARGE SCALE GENOMIC DNA]</scope>
    <source>
        <strain evidence="2 3">RZME27</strain>
    </source>
</reference>
<protein>
    <recommendedName>
        <fullName evidence="1">UPF0303 protein GAO09_14695</fullName>
    </recommendedName>
</protein>
<dbReference type="Pfam" id="PF03928">
    <property type="entry name" value="HbpS-like"/>
    <property type="match status" value="1"/>
</dbReference>
<gene>
    <name evidence="2" type="ORF">GAO09_14695</name>
</gene>
<evidence type="ECO:0000256" key="1">
    <source>
        <dbReference type="HAMAP-Rule" id="MF_00761"/>
    </source>
</evidence>
<dbReference type="AlphaFoldDB" id="A0A6A8A9B4"/>
<keyword evidence="3" id="KW-1185">Reference proteome</keyword>
<dbReference type="PIRSF" id="PIRSF008757">
    <property type="entry name" value="UCP008757"/>
    <property type="match status" value="1"/>
</dbReference>
<dbReference type="EMBL" id="WIXI01000044">
    <property type="protein sequence ID" value="MQY47284.1"/>
    <property type="molecule type" value="Genomic_DNA"/>
</dbReference>
<organism evidence="2 3">
    <name type="scientific">Endobacterium cereale</name>
    <dbReference type="NCBI Taxonomy" id="2663029"/>
    <lineage>
        <taxon>Bacteria</taxon>
        <taxon>Pseudomonadati</taxon>
        <taxon>Pseudomonadota</taxon>
        <taxon>Alphaproteobacteria</taxon>
        <taxon>Hyphomicrobiales</taxon>
        <taxon>Rhizobiaceae</taxon>
        <taxon>Endobacterium</taxon>
    </lineage>
</organism>
<dbReference type="InterPro" id="IPR005624">
    <property type="entry name" value="PduO/GlcC-like"/>
</dbReference>